<sequence length="104" mass="11541">MQDDIIITVDSPQRGLRRWALAVLLSCTARPAAEALLRGEAGTRNVNYWECTVEVSRYVCRSDRGGFASEVADANVLSHRKVVNFTVNDAVQLYLSQKTQTALL</sequence>
<name>A0A4Z2I6G0_9TELE</name>
<proteinExistence type="predicted"/>
<accession>A0A4Z2I6G0</accession>
<organism evidence="1 2">
    <name type="scientific">Liparis tanakae</name>
    <name type="common">Tanaka's snailfish</name>
    <dbReference type="NCBI Taxonomy" id="230148"/>
    <lineage>
        <taxon>Eukaryota</taxon>
        <taxon>Metazoa</taxon>
        <taxon>Chordata</taxon>
        <taxon>Craniata</taxon>
        <taxon>Vertebrata</taxon>
        <taxon>Euteleostomi</taxon>
        <taxon>Actinopterygii</taxon>
        <taxon>Neopterygii</taxon>
        <taxon>Teleostei</taxon>
        <taxon>Neoteleostei</taxon>
        <taxon>Acanthomorphata</taxon>
        <taxon>Eupercaria</taxon>
        <taxon>Perciformes</taxon>
        <taxon>Cottioidei</taxon>
        <taxon>Cottales</taxon>
        <taxon>Liparidae</taxon>
        <taxon>Liparis</taxon>
    </lineage>
</organism>
<evidence type="ECO:0000313" key="2">
    <source>
        <dbReference type="Proteomes" id="UP000314294"/>
    </source>
</evidence>
<keyword evidence="2" id="KW-1185">Reference proteome</keyword>
<dbReference type="EMBL" id="SRLO01000131">
    <property type="protein sequence ID" value="TNN72904.1"/>
    <property type="molecule type" value="Genomic_DNA"/>
</dbReference>
<reference evidence="1 2" key="1">
    <citation type="submission" date="2019-03" db="EMBL/GenBank/DDBJ databases">
        <title>First draft genome of Liparis tanakae, snailfish: a comprehensive survey of snailfish specific genes.</title>
        <authorList>
            <person name="Kim W."/>
            <person name="Song I."/>
            <person name="Jeong J.-H."/>
            <person name="Kim D."/>
            <person name="Kim S."/>
            <person name="Ryu S."/>
            <person name="Song J.Y."/>
            <person name="Lee S.K."/>
        </authorList>
    </citation>
    <scope>NUCLEOTIDE SEQUENCE [LARGE SCALE GENOMIC DNA]</scope>
    <source>
        <tissue evidence="1">Muscle</tissue>
    </source>
</reference>
<gene>
    <name evidence="1" type="ORF">EYF80_016833</name>
</gene>
<dbReference type="AlphaFoldDB" id="A0A4Z2I6G0"/>
<evidence type="ECO:0000313" key="1">
    <source>
        <dbReference type="EMBL" id="TNN72904.1"/>
    </source>
</evidence>
<protein>
    <submittedName>
        <fullName evidence="1">Uncharacterized protein</fullName>
    </submittedName>
</protein>
<dbReference type="Proteomes" id="UP000314294">
    <property type="component" value="Unassembled WGS sequence"/>
</dbReference>
<comment type="caution">
    <text evidence="1">The sequence shown here is derived from an EMBL/GenBank/DDBJ whole genome shotgun (WGS) entry which is preliminary data.</text>
</comment>